<dbReference type="Pfam" id="PF17095">
    <property type="entry name" value="CAMSAP_CC1"/>
    <property type="match status" value="1"/>
</dbReference>
<dbReference type="Pfam" id="PF25532">
    <property type="entry name" value="CH_CAMSAP2_N"/>
    <property type="match status" value="1"/>
</dbReference>
<feature type="compositionally biased region" description="Low complexity" evidence="8">
    <location>
        <begin position="1451"/>
        <end position="1463"/>
    </location>
</feature>
<dbReference type="InterPro" id="IPR031372">
    <property type="entry name" value="CAMSAP_CC1"/>
</dbReference>
<dbReference type="InterPro" id="IPR058042">
    <property type="entry name" value="CAMSAP_N"/>
</dbReference>
<evidence type="ECO:0000256" key="2">
    <source>
        <dbReference type="ARBA" id="ARBA00022490"/>
    </source>
</evidence>
<evidence type="ECO:0000256" key="7">
    <source>
        <dbReference type="SAM" id="Coils"/>
    </source>
</evidence>
<feature type="region of interest" description="Disordered" evidence="8">
    <location>
        <begin position="388"/>
        <end position="450"/>
    </location>
</feature>
<feature type="coiled-coil region" evidence="7">
    <location>
        <begin position="606"/>
        <end position="640"/>
    </location>
</feature>
<dbReference type="GO" id="GO:0030507">
    <property type="term" value="F:spectrin binding"/>
    <property type="evidence" value="ECO:0007669"/>
    <property type="project" value="InterPro"/>
</dbReference>
<dbReference type="InterPro" id="IPR011033">
    <property type="entry name" value="PRC_barrel-like_sf"/>
</dbReference>
<feature type="region of interest" description="Disordered" evidence="8">
    <location>
        <begin position="761"/>
        <end position="935"/>
    </location>
</feature>
<feature type="compositionally biased region" description="Polar residues" evidence="8">
    <location>
        <begin position="912"/>
        <end position="935"/>
    </location>
</feature>
<dbReference type="Proteomes" id="UP000494165">
    <property type="component" value="Unassembled WGS sequence"/>
</dbReference>
<dbReference type="SMART" id="SM01051">
    <property type="entry name" value="CAMSAP_CKK"/>
    <property type="match status" value="1"/>
</dbReference>
<feature type="compositionally biased region" description="Polar residues" evidence="8">
    <location>
        <begin position="439"/>
        <end position="450"/>
    </location>
</feature>
<dbReference type="InterPro" id="IPR022613">
    <property type="entry name" value="CH_CAMSAP_2"/>
</dbReference>
<reference evidence="11 12" key="1">
    <citation type="submission" date="2020-04" db="EMBL/GenBank/DDBJ databases">
        <authorList>
            <person name="Alioto T."/>
            <person name="Alioto T."/>
            <person name="Gomez Garrido J."/>
        </authorList>
    </citation>
    <scope>NUCLEOTIDE SEQUENCE [LARGE SCALE GENOMIC DNA]</scope>
</reference>
<dbReference type="SUPFAM" id="SSF47576">
    <property type="entry name" value="Calponin-homology domain, CH-domain"/>
    <property type="match status" value="1"/>
</dbReference>
<feature type="compositionally biased region" description="Low complexity" evidence="8">
    <location>
        <begin position="1278"/>
        <end position="1306"/>
    </location>
</feature>
<protein>
    <recommendedName>
        <fullName evidence="13">CKK domain-containing protein</fullName>
    </recommendedName>
</protein>
<feature type="compositionally biased region" description="Low complexity" evidence="8">
    <location>
        <begin position="797"/>
        <end position="829"/>
    </location>
</feature>
<feature type="compositionally biased region" description="Low complexity" evidence="8">
    <location>
        <begin position="1401"/>
        <end position="1412"/>
    </location>
</feature>
<feature type="region of interest" description="Disordered" evidence="8">
    <location>
        <begin position="1016"/>
        <end position="1139"/>
    </location>
</feature>
<comment type="domain">
    <text evidence="6">The CKK domain binds microtubules.</text>
</comment>
<feature type="compositionally biased region" description="Low complexity" evidence="8">
    <location>
        <begin position="508"/>
        <end position="519"/>
    </location>
</feature>
<feature type="compositionally biased region" description="Basic residues" evidence="8">
    <location>
        <begin position="1076"/>
        <end position="1088"/>
    </location>
</feature>
<feature type="region of interest" description="Disordered" evidence="8">
    <location>
        <begin position="1276"/>
        <end position="1482"/>
    </location>
</feature>
<evidence type="ECO:0000259" key="9">
    <source>
        <dbReference type="PROSITE" id="PS50021"/>
    </source>
</evidence>
<dbReference type="InterPro" id="IPR001715">
    <property type="entry name" value="CH_dom"/>
</dbReference>
<dbReference type="GO" id="GO:0005516">
    <property type="term" value="F:calmodulin binding"/>
    <property type="evidence" value="ECO:0007669"/>
    <property type="project" value="InterPro"/>
</dbReference>
<dbReference type="Gene3D" id="1.10.418.10">
    <property type="entry name" value="Calponin-like domain"/>
    <property type="match status" value="1"/>
</dbReference>
<keyword evidence="3 6" id="KW-0493">Microtubule</keyword>
<keyword evidence="2" id="KW-0963">Cytoplasm</keyword>
<dbReference type="OrthoDB" id="2125658at2759"/>
<evidence type="ECO:0000256" key="6">
    <source>
        <dbReference type="PROSITE-ProRule" id="PRU00841"/>
    </source>
</evidence>
<feature type="region of interest" description="Disordered" evidence="8">
    <location>
        <begin position="507"/>
        <end position="565"/>
    </location>
</feature>
<gene>
    <name evidence="11" type="ORF">CLODIP_2_CD07820</name>
</gene>
<dbReference type="PANTHER" id="PTHR21595:SF0">
    <property type="entry name" value="PATRONIN"/>
    <property type="match status" value="1"/>
</dbReference>
<dbReference type="EMBL" id="CADEPI010000002">
    <property type="protein sequence ID" value="CAB3360070.1"/>
    <property type="molecule type" value="Genomic_DNA"/>
</dbReference>
<feature type="compositionally biased region" description="Pro residues" evidence="8">
    <location>
        <begin position="769"/>
        <end position="783"/>
    </location>
</feature>
<proteinExistence type="inferred from homology"/>
<feature type="compositionally biased region" description="Basic and acidic residues" evidence="8">
    <location>
        <begin position="390"/>
        <end position="399"/>
    </location>
</feature>
<dbReference type="GO" id="GO:0036449">
    <property type="term" value="C:microtubule minus-end"/>
    <property type="evidence" value="ECO:0007669"/>
    <property type="project" value="TreeGrafter"/>
</dbReference>
<feature type="compositionally biased region" description="Low complexity" evidence="8">
    <location>
        <begin position="544"/>
        <end position="553"/>
    </location>
</feature>
<evidence type="ECO:0000313" key="11">
    <source>
        <dbReference type="EMBL" id="CAB3360070.1"/>
    </source>
</evidence>
<evidence type="ECO:0000256" key="4">
    <source>
        <dbReference type="ARBA" id="ARBA00023054"/>
    </source>
</evidence>
<dbReference type="GO" id="GO:0051011">
    <property type="term" value="F:microtubule minus-end binding"/>
    <property type="evidence" value="ECO:0007669"/>
    <property type="project" value="TreeGrafter"/>
</dbReference>
<evidence type="ECO:0000256" key="5">
    <source>
        <dbReference type="ARBA" id="ARBA00023212"/>
    </source>
</evidence>
<dbReference type="InterPro" id="IPR038209">
    <property type="entry name" value="CKK_dom_sf"/>
</dbReference>
<dbReference type="PANTHER" id="PTHR21595">
    <property type="entry name" value="PATRONIN"/>
    <property type="match status" value="1"/>
</dbReference>
<dbReference type="PROSITE" id="PS51508">
    <property type="entry name" value="CKK"/>
    <property type="match status" value="1"/>
</dbReference>
<dbReference type="InterPro" id="IPR032940">
    <property type="entry name" value="CAMSAP"/>
</dbReference>
<evidence type="ECO:0000256" key="8">
    <source>
        <dbReference type="SAM" id="MobiDB-lite"/>
    </source>
</evidence>
<feature type="region of interest" description="Disordered" evidence="8">
    <location>
        <begin position="657"/>
        <end position="685"/>
    </location>
</feature>
<feature type="region of interest" description="Disordered" evidence="8">
    <location>
        <begin position="577"/>
        <end position="596"/>
    </location>
</feature>
<dbReference type="Gene3D" id="3.10.20.360">
    <property type="entry name" value="CKK domain"/>
    <property type="match status" value="1"/>
</dbReference>
<keyword evidence="4 7" id="KW-0175">Coiled coil</keyword>
<dbReference type="SUPFAM" id="SSF50346">
    <property type="entry name" value="PRC-barrel domain"/>
    <property type="match status" value="1"/>
</dbReference>
<feature type="compositionally biased region" description="Low complexity" evidence="8">
    <location>
        <begin position="1104"/>
        <end position="1119"/>
    </location>
</feature>
<keyword evidence="5" id="KW-0206">Cytoskeleton</keyword>
<comment type="caution">
    <text evidence="11">The sequence shown here is derived from an EMBL/GenBank/DDBJ whole genome shotgun (WGS) entry which is preliminary data.</text>
</comment>
<dbReference type="PROSITE" id="PS50021">
    <property type="entry name" value="CH"/>
    <property type="match status" value="1"/>
</dbReference>
<name>A0A8S1BWL6_9INSE</name>
<dbReference type="InterPro" id="IPR014797">
    <property type="entry name" value="CKK_CAMSAP"/>
</dbReference>
<comment type="subcellular location">
    <subcellularLocation>
        <location evidence="1">Cytoplasm</location>
        <location evidence="1">Cytoskeleton</location>
    </subcellularLocation>
</comment>
<dbReference type="InterPro" id="IPR036872">
    <property type="entry name" value="CH_dom_sf"/>
</dbReference>
<dbReference type="Pfam" id="PF11971">
    <property type="entry name" value="CAMSAP_CH"/>
    <property type="match status" value="1"/>
</dbReference>
<evidence type="ECO:0000256" key="1">
    <source>
        <dbReference type="ARBA" id="ARBA00004245"/>
    </source>
</evidence>
<sequence length="1629" mass="181494">MERSLQRRLSAANLLSSNGQQEEIYDPRQAKQRASVKWLLSKSFNGRVPDNLREPFYRDHEGQYHLKPHIVHTLANAELYCLALSNIYADPNFHNLNHSGIVNALIRKGITPEPPGPDCPLTETTLFQTNPLRLSAHLAIMEAMMALYAKEVATPDAVSAAIMRLSHLHQEEPVELPNPTSPQQSLLAWLNCSSKVMNTRLKLDGATNYQLIPEMQNIQDLSDGVALAALVALYCPSELPWENVLVPNSQQGTASVGQSVHNLSLVQQFCQEALSTDLMHMSPEDVTYLRSSMNVNLLAFLADMFNIMEIHPAKCVCFPGSGSLSLKDLTKSASSLSNPSSGSAAMVQMTSTSLRRTMSLHHTPAPDQNLEDEGDMFVVHKTKAVPTLLRSREEPEDKNLPAAGKPSNWETVSRRSSTPQQQTPAERSMSGRRSRRNSINAEESQLTVENFGGSQDNLQFIGRNPDKDVAVHVGRRLDTSNEKPAPIKDLHKMTSLEINSSFSVQHASNSSSISPTINNGTRAYNGDSDSENVRPTSFADLSRQNTQNSQQQQPYDTPTKSRPEKKTATFADLPNTTTWRQQQQQHQQPPPLNDAISSQEEGQVMATQLNNIRMKLEEKRRHIENDKRRMEVALNKQRQKVGKAAFLQAVTKGKAVEAGNESVQVNEQDRKSPQRQQPARPVSLKEINEDVIAVENRWLSQEGIPQHKVPPEDPRTPDLEHMDIESYHNSLAQMDSSLKDLRADIQRLASRQHHIHQVLEQRPQSMSPQPLPQQPPPQQPPPQQATHQGEFYLHSGQPHPHYIPQQQPNYNTYNPYNSAPTSYQQHQYQPTPPPRRTWASPNPMPMPMQQPQQQQAPPGPGGDGYIPHNAWMDPGRQNIPKYSQPQHFSPQQQHHHPQNTPPGASGFMLHPVSSNSTNQVTYSLHNGSNTASPQHRNTLNRLSQMMGQQHPNHQQPQVPHVTTVPIPGPVIDDPMAPQPIAFIGTPENRLTFNSDSGDVSEEVNLNIQRLNITSGSRTYRLPSPTRPVSKVRPAYQTAKQTEEEDEPEDVSPTQTLKDGVDADKGFYISFDEPPKRPKPPLRTKKVAKKQQELMQQQSHNDYEAAAGSSSSSSLASRLSPQPGIGRTMTRPSPTPPSTPVVHHYSIEATDEELSVQLTPVAVAGEGASGLGLVIGDIAAPDPGALDAMERKKEKILLASLRRRQEQEENKARKELVATRAKEREQEREERQAMKREEDKMRRAQILQQYKLKKAIEEAEREGKVIDKSELQRLQAICSTPSSPSSATSTASSGGPRMRNKTPGTTPRPRPKTIHTERGQEGSSNGDEPDNRQFGFRRQGSATNLADSASYGGHNTMRRAAGYRGSQDNLTTRRNSMYNRETTRRSPSQPPSLQRVSTQRRSSSLVNLSSGSSTDQDSLAYPRFGDTDSGLGRATPPRRAPSPGMGVPRHLPSPSGPGSLPPGLMSKRRPFDDASSDISSASSMMEYTGPRLYRQPATKSNRGIMLNAVEYCVFPGVVNREAKRRVLEEIARSESKHFLILFRDAGCQFRALYSYCPDRDEVLKLYGTGPRQVTENMLDKFFKYNSGGKCFSQVHTKHLTVTIDAFTIHNSLWQGKKVSLPNKRDMALVI</sequence>
<feature type="domain" description="Calponin-homology (CH)" evidence="9">
    <location>
        <begin position="180"/>
        <end position="306"/>
    </location>
</feature>
<feature type="compositionally biased region" description="Polar residues" evidence="8">
    <location>
        <begin position="1365"/>
        <end position="1400"/>
    </location>
</feature>
<dbReference type="GO" id="GO:0031122">
    <property type="term" value="P:cytoplasmic microtubule organization"/>
    <property type="evidence" value="ECO:0007669"/>
    <property type="project" value="TreeGrafter"/>
</dbReference>
<dbReference type="FunFam" id="3.10.20.360:FF:000002">
    <property type="entry name" value="Patronin, isoform M"/>
    <property type="match status" value="1"/>
</dbReference>
<organism evidence="11 12">
    <name type="scientific">Cloeon dipterum</name>
    <dbReference type="NCBI Taxonomy" id="197152"/>
    <lineage>
        <taxon>Eukaryota</taxon>
        <taxon>Metazoa</taxon>
        <taxon>Ecdysozoa</taxon>
        <taxon>Arthropoda</taxon>
        <taxon>Hexapoda</taxon>
        <taxon>Insecta</taxon>
        <taxon>Pterygota</taxon>
        <taxon>Palaeoptera</taxon>
        <taxon>Ephemeroptera</taxon>
        <taxon>Pisciforma</taxon>
        <taxon>Baetidae</taxon>
        <taxon>Cloeon</taxon>
    </lineage>
</organism>
<keyword evidence="12" id="KW-1185">Reference proteome</keyword>
<feature type="domain" description="CKK" evidence="10">
    <location>
        <begin position="1488"/>
        <end position="1622"/>
    </location>
</feature>
<comment type="similarity">
    <text evidence="6">Belongs to the CAMSAP1 family.</text>
</comment>
<dbReference type="GO" id="GO:0031175">
    <property type="term" value="P:neuron projection development"/>
    <property type="evidence" value="ECO:0007669"/>
    <property type="project" value="InterPro"/>
</dbReference>
<dbReference type="Pfam" id="PF08683">
    <property type="entry name" value="CAMSAP_CKK"/>
    <property type="match status" value="1"/>
</dbReference>
<feature type="compositionally biased region" description="Basic and acidic residues" evidence="8">
    <location>
        <begin position="1202"/>
        <end position="1241"/>
    </location>
</feature>
<dbReference type="GO" id="GO:0007026">
    <property type="term" value="P:negative regulation of microtubule depolymerization"/>
    <property type="evidence" value="ECO:0007669"/>
    <property type="project" value="TreeGrafter"/>
</dbReference>
<evidence type="ECO:0000256" key="3">
    <source>
        <dbReference type="ARBA" id="ARBA00022701"/>
    </source>
</evidence>
<evidence type="ECO:0008006" key="13">
    <source>
        <dbReference type="Google" id="ProtNLM"/>
    </source>
</evidence>
<feature type="region of interest" description="Disordered" evidence="8">
    <location>
        <begin position="1202"/>
        <end position="1242"/>
    </location>
</feature>
<feature type="compositionally biased region" description="Polar residues" evidence="8">
    <location>
        <begin position="408"/>
        <end position="425"/>
    </location>
</feature>
<evidence type="ECO:0000259" key="10">
    <source>
        <dbReference type="PROSITE" id="PS51508"/>
    </source>
</evidence>
<evidence type="ECO:0000313" key="12">
    <source>
        <dbReference type="Proteomes" id="UP000494165"/>
    </source>
</evidence>
<accession>A0A8S1BWL6</accession>